<dbReference type="Proteomes" id="UP000829291">
    <property type="component" value="Chromosome 4"/>
</dbReference>
<dbReference type="KEGG" id="nlo:107225493"/>
<proteinExistence type="inferred from homology"/>
<dbReference type="RefSeq" id="XP_046598942.1">
    <property type="nucleotide sequence ID" value="XM_046742986.1"/>
</dbReference>
<evidence type="ECO:0000256" key="6">
    <source>
        <dbReference type="ARBA" id="ARBA00022801"/>
    </source>
</evidence>
<accession>A0A6J0C4T0</accession>
<dbReference type="KEGG" id="nlo:107228229"/>
<dbReference type="GO" id="GO:0016787">
    <property type="term" value="F:hydrolase activity"/>
    <property type="evidence" value="ECO:0007669"/>
    <property type="project" value="UniProtKB-KW"/>
</dbReference>
<evidence type="ECO:0000313" key="12">
    <source>
        <dbReference type="RefSeq" id="XP_015525101.2"/>
    </source>
</evidence>
<evidence type="ECO:0000313" key="15">
    <source>
        <dbReference type="RefSeq" id="XP_046598941.1"/>
    </source>
</evidence>
<dbReference type="RefSeq" id="XP_046598941.1">
    <property type="nucleotide sequence ID" value="XM_046742985.1"/>
</dbReference>
<dbReference type="InterPro" id="IPR027806">
    <property type="entry name" value="HARBI1_dom"/>
</dbReference>
<dbReference type="Proteomes" id="UP000829291">
    <property type="component" value="Chromosome 6"/>
</dbReference>
<evidence type="ECO:0000313" key="11">
    <source>
        <dbReference type="RefSeq" id="XP_015521466.2"/>
    </source>
</evidence>
<evidence type="ECO:0000259" key="8">
    <source>
        <dbReference type="Pfam" id="PF13359"/>
    </source>
</evidence>
<keyword evidence="7" id="KW-0539">Nucleus</keyword>
<evidence type="ECO:0000313" key="13">
    <source>
        <dbReference type="RefSeq" id="XP_046593560.1"/>
    </source>
</evidence>
<evidence type="ECO:0000256" key="2">
    <source>
        <dbReference type="ARBA" id="ARBA00004123"/>
    </source>
</evidence>
<dbReference type="RefSeq" id="XP_046598943.1">
    <property type="nucleotide sequence ID" value="XM_046742987.1"/>
</dbReference>
<dbReference type="RefSeq" id="XP_046593561.1">
    <property type="nucleotide sequence ID" value="XM_046737605.1"/>
</dbReference>
<dbReference type="GeneID" id="107225493"/>
<keyword evidence="4" id="KW-0540">Nuclease</keyword>
<protein>
    <submittedName>
        <fullName evidence="10 11 12 15">Protein ANTAGONIST OF LIKE HETEROCHROMATIN PROTEIN 1</fullName>
    </submittedName>
</protein>
<feature type="domain" description="DDE Tnp4" evidence="8">
    <location>
        <begin position="172"/>
        <end position="335"/>
    </location>
</feature>
<dbReference type="OrthoDB" id="6732784at2759"/>
<dbReference type="RefSeq" id="XP_046593560.1">
    <property type="nucleotide sequence ID" value="XM_046737604.1"/>
</dbReference>
<dbReference type="RefSeq" id="XP_015525101.2">
    <property type="nucleotide sequence ID" value="XM_015669615.2"/>
</dbReference>
<evidence type="ECO:0000256" key="7">
    <source>
        <dbReference type="ARBA" id="ARBA00023242"/>
    </source>
</evidence>
<evidence type="ECO:0000256" key="1">
    <source>
        <dbReference type="ARBA" id="ARBA00001968"/>
    </source>
</evidence>
<name>A0A6J0C4T0_NEOLC</name>
<evidence type="ECO:0000256" key="3">
    <source>
        <dbReference type="ARBA" id="ARBA00006958"/>
    </source>
</evidence>
<evidence type="ECO:0000313" key="14">
    <source>
        <dbReference type="RefSeq" id="XP_046593561.1"/>
    </source>
</evidence>
<gene>
    <name evidence="10 11 13 14" type="primary">LOC107225493</name>
    <name evidence="12 15 16 17" type="synonym">LOC107228229</name>
</gene>
<evidence type="ECO:0000256" key="5">
    <source>
        <dbReference type="ARBA" id="ARBA00022723"/>
    </source>
</evidence>
<evidence type="ECO:0000256" key="4">
    <source>
        <dbReference type="ARBA" id="ARBA00022722"/>
    </source>
</evidence>
<organism evidence="9 10">
    <name type="scientific">Neodiprion lecontei</name>
    <name type="common">Redheaded pine sawfly</name>
    <dbReference type="NCBI Taxonomy" id="441921"/>
    <lineage>
        <taxon>Eukaryota</taxon>
        <taxon>Metazoa</taxon>
        <taxon>Ecdysozoa</taxon>
        <taxon>Arthropoda</taxon>
        <taxon>Hexapoda</taxon>
        <taxon>Insecta</taxon>
        <taxon>Pterygota</taxon>
        <taxon>Neoptera</taxon>
        <taxon>Endopterygota</taxon>
        <taxon>Hymenoptera</taxon>
        <taxon>Tenthredinoidea</taxon>
        <taxon>Diprionidae</taxon>
        <taxon>Diprioninae</taxon>
        <taxon>Neodiprion</taxon>
    </lineage>
</organism>
<comment type="similarity">
    <text evidence="3">Belongs to the HARBI1 family.</text>
</comment>
<evidence type="ECO:0000313" key="17">
    <source>
        <dbReference type="RefSeq" id="XP_046598943.1"/>
    </source>
</evidence>
<dbReference type="RefSeq" id="XP_015521466.2">
    <property type="nucleotide sequence ID" value="XM_015665980.2"/>
</dbReference>
<reference evidence="10 11" key="1">
    <citation type="submission" date="2025-05" db="UniProtKB">
        <authorList>
            <consortium name="RefSeq"/>
        </authorList>
    </citation>
    <scope>IDENTIFICATION</scope>
    <source>
        <tissue evidence="10 11">Thorax and Abdomen</tissue>
    </source>
</reference>
<dbReference type="PANTHER" id="PTHR22930">
    <property type="match status" value="1"/>
</dbReference>
<dbReference type="Pfam" id="PF13359">
    <property type="entry name" value="DDE_Tnp_4"/>
    <property type="match status" value="1"/>
</dbReference>
<dbReference type="GO" id="GO:0046872">
    <property type="term" value="F:metal ion binding"/>
    <property type="evidence" value="ECO:0007669"/>
    <property type="project" value="UniProtKB-KW"/>
</dbReference>
<dbReference type="InterPro" id="IPR045249">
    <property type="entry name" value="HARBI1-like"/>
</dbReference>
<keyword evidence="5" id="KW-0479">Metal-binding</keyword>
<keyword evidence="6" id="KW-0378">Hydrolase</keyword>
<accession>A0A6J0CCL1</accession>
<comment type="subcellular location">
    <subcellularLocation>
        <location evidence="2">Nucleus</location>
    </subcellularLocation>
</comment>
<evidence type="ECO:0000313" key="10">
    <source>
        <dbReference type="RefSeq" id="XP_015521465.2"/>
    </source>
</evidence>
<dbReference type="GO" id="GO:0004518">
    <property type="term" value="F:nuclease activity"/>
    <property type="evidence" value="ECO:0007669"/>
    <property type="project" value="UniProtKB-KW"/>
</dbReference>
<dbReference type="RefSeq" id="XP_015521465.2">
    <property type="nucleotide sequence ID" value="XM_015665979.2"/>
</dbReference>
<evidence type="ECO:0000313" key="9">
    <source>
        <dbReference type="Proteomes" id="UP000829291"/>
    </source>
</evidence>
<comment type="cofactor">
    <cofactor evidence="1">
        <name>a divalent metal cation</name>
        <dbReference type="ChEBI" id="CHEBI:60240"/>
    </cofactor>
</comment>
<keyword evidence="9" id="KW-1185">Reference proteome</keyword>
<sequence>MDDSDLLLISSVYLGAILVNRRRERIRRRRRRLWVRPINMRRRQQGAFHNLFQELKTDPQMFWKYARMTLPSFQNLLDIANPSLLKRSPRAINPEQRLALTLRFLSGDKVPAIAFAYRVGLSTVHKIIKETSDALGRVLGHRYLQAPSKEEYLQIAEGFWQLWNFPHCLGAIDGKHVDAQCPPNSGTLYFNYHKRYSVVLMAVCDHNYKFTLVDIGSAGKNSDGGIFAISDLNPENRQLNIPEGASKLSGSDIQMPYFFIGDEAFPIGKHLMRPFTGNYLGERKNIFNYRLSRARRIIENSFGILAKKWAIYNRPIVAIPENINKYILTTVCLHNYIRHQEGDNIQFQNNDEVIENIENGIAYAVNVRETLSNYFLTPPGMVNWQYDYVTRGQNLD</sequence>
<dbReference type="PANTHER" id="PTHR22930:SF269">
    <property type="entry name" value="NUCLEASE HARBI1-LIKE PROTEIN"/>
    <property type="match status" value="1"/>
</dbReference>
<dbReference type="GO" id="GO:0005634">
    <property type="term" value="C:nucleus"/>
    <property type="evidence" value="ECO:0007669"/>
    <property type="project" value="UniProtKB-SubCell"/>
</dbReference>
<evidence type="ECO:0000313" key="16">
    <source>
        <dbReference type="RefSeq" id="XP_046598942.1"/>
    </source>
</evidence>